<feature type="compositionally biased region" description="Low complexity" evidence="6">
    <location>
        <begin position="626"/>
        <end position="637"/>
    </location>
</feature>
<dbReference type="Proteomes" id="UP000515135">
    <property type="component" value="Unplaced"/>
</dbReference>
<feature type="compositionally biased region" description="Polar residues" evidence="6">
    <location>
        <begin position="638"/>
        <end position="647"/>
    </location>
</feature>
<dbReference type="PROSITE" id="PS00028">
    <property type="entry name" value="ZINC_FINGER_C2H2_1"/>
    <property type="match status" value="1"/>
</dbReference>
<dbReference type="PROSITE" id="PS50157">
    <property type="entry name" value="ZINC_FINGER_C2H2_2"/>
    <property type="match status" value="2"/>
</dbReference>
<evidence type="ECO:0000313" key="8">
    <source>
        <dbReference type="Proteomes" id="UP000515135"/>
    </source>
</evidence>
<dbReference type="RefSeq" id="XP_019640715.1">
    <property type="nucleotide sequence ID" value="XM_019785156.1"/>
</dbReference>
<dbReference type="PANTHER" id="PTHR24379">
    <property type="entry name" value="KRAB AND ZINC FINGER DOMAIN-CONTAINING"/>
    <property type="match status" value="1"/>
</dbReference>
<evidence type="ECO:0000313" key="9">
    <source>
        <dbReference type="RefSeq" id="XP_019640715.1"/>
    </source>
</evidence>
<evidence type="ECO:0000259" key="7">
    <source>
        <dbReference type="PROSITE" id="PS50157"/>
    </source>
</evidence>
<feature type="domain" description="C2H2-type" evidence="7">
    <location>
        <begin position="140"/>
        <end position="168"/>
    </location>
</feature>
<dbReference type="OrthoDB" id="4737882at2759"/>
<feature type="region of interest" description="Disordered" evidence="6">
    <location>
        <begin position="1"/>
        <end position="41"/>
    </location>
</feature>
<dbReference type="SUPFAM" id="SSF57667">
    <property type="entry name" value="beta-beta-alpha zinc fingers"/>
    <property type="match status" value="2"/>
</dbReference>
<dbReference type="Gene3D" id="3.30.160.60">
    <property type="entry name" value="Classic Zinc Finger"/>
    <property type="match status" value="2"/>
</dbReference>
<dbReference type="GO" id="GO:0008270">
    <property type="term" value="F:zinc ion binding"/>
    <property type="evidence" value="ECO:0007669"/>
    <property type="project" value="UniProtKB-KW"/>
</dbReference>
<keyword evidence="4" id="KW-0862">Zinc</keyword>
<feature type="region of interest" description="Disordered" evidence="6">
    <location>
        <begin position="160"/>
        <end position="193"/>
    </location>
</feature>
<proteinExistence type="predicted"/>
<evidence type="ECO:0000256" key="6">
    <source>
        <dbReference type="SAM" id="MobiDB-lite"/>
    </source>
</evidence>
<evidence type="ECO:0000256" key="3">
    <source>
        <dbReference type="ARBA" id="ARBA00022771"/>
    </source>
</evidence>
<feature type="region of interest" description="Disordered" evidence="6">
    <location>
        <begin position="610"/>
        <end position="647"/>
    </location>
</feature>
<feature type="compositionally biased region" description="Polar residues" evidence="6">
    <location>
        <begin position="613"/>
        <end position="625"/>
    </location>
</feature>
<dbReference type="InterPro" id="IPR013087">
    <property type="entry name" value="Znf_C2H2_type"/>
</dbReference>
<dbReference type="KEGG" id="bbel:109482449"/>
<dbReference type="AlphaFoldDB" id="A0A6P4ZHS7"/>
<feature type="compositionally biased region" description="Basic residues" evidence="6">
    <location>
        <begin position="512"/>
        <end position="522"/>
    </location>
</feature>
<keyword evidence="3 5" id="KW-0863">Zinc-finger</keyword>
<organism evidence="8 9">
    <name type="scientific">Branchiostoma belcheri</name>
    <name type="common">Amphioxus</name>
    <dbReference type="NCBI Taxonomy" id="7741"/>
    <lineage>
        <taxon>Eukaryota</taxon>
        <taxon>Metazoa</taxon>
        <taxon>Chordata</taxon>
        <taxon>Cephalochordata</taxon>
        <taxon>Leptocardii</taxon>
        <taxon>Amphioxiformes</taxon>
        <taxon>Branchiostomatidae</taxon>
        <taxon>Branchiostoma</taxon>
    </lineage>
</organism>
<gene>
    <name evidence="9" type="primary">LOC109482449</name>
</gene>
<evidence type="ECO:0000256" key="2">
    <source>
        <dbReference type="ARBA" id="ARBA00022737"/>
    </source>
</evidence>
<feature type="compositionally biased region" description="Polar residues" evidence="6">
    <location>
        <begin position="532"/>
        <end position="541"/>
    </location>
</feature>
<accession>A0A6P4ZHS7</accession>
<name>A0A6P4ZHS7_BRABE</name>
<dbReference type="PANTHER" id="PTHR24379:SF121">
    <property type="entry name" value="C2H2-TYPE DOMAIN-CONTAINING PROTEIN"/>
    <property type="match status" value="1"/>
</dbReference>
<reference evidence="9" key="1">
    <citation type="submission" date="2025-08" db="UniProtKB">
        <authorList>
            <consortium name="RefSeq"/>
        </authorList>
    </citation>
    <scope>IDENTIFICATION</scope>
    <source>
        <tissue evidence="9">Gonad</tissue>
    </source>
</reference>
<feature type="region of interest" description="Disordered" evidence="6">
    <location>
        <begin position="509"/>
        <end position="541"/>
    </location>
</feature>
<evidence type="ECO:0000256" key="5">
    <source>
        <dbReference type="PROSITE-ProRule" id="PRU00042"/>
    </source>
</evidence>
<feature type="domain" description="C2H2-type" evidence="7">
    <location>
        <begin position="388"/>
        <end position="416"/>
    </location>
</feature>
<evidence type="ECO:0000256" key="1">
    <source>
        <dbReference type="ARBA" id="ARBA00022723"/>
    </source>
</evidence>
<feature type="compositionally biased region" description="Acidic residues" evidence="6">
    <location>
        <begin position="174"/>
        <end position="183"/>
    </location>
</feature>
<sequence>MEHSPVPLLIKQEPVNADVANQEAVGSGPGPESGEPPREDAWEDYPTHWQAVEGVVSIGQASRIRTPLRGRLYVCSECEYHATRADVIKHQRLHTRARPYVCLLCNFAGTQNSHLRSHFKRHHFTPLDEDNHMIIPQSHFICQECHIIFPTQEKLQTHLCESHTNEEQTPSNSEETENSDDMQVDSLQTGNVGKQNGALESVQHVNNVLHRNNEQNSPLRSDSCATSKHMISSTVPPTDDGVSMNSAHVIHMSQNDSDFSSKGTTFNHDGAYLQPAFAINQEEQITASSKESVTNTPCSFTQSHVFEQRERRTCGNPSSIEDSVSVTQDCAIVGSSNSSEHVPPSEGLATVGSSSKGRKTFTCSQCGYKGGKKDVQKHLTVHTGFRPYVCLQCGHTTAQNNHMRKHFQRIHPGQEAEFDVRTDEFYICSSCLYFFLSQETFSAHFDKGTCVRDGTELCSDTMSPNNVMLQNQTLFNPQAANIGTRDYEEEHNNQLCETSFSFSNTFEEGHHLTQRNRQRKNAGPKCAIKTDGTISNPQNTQSDVINHFRRSINVENNYKELRSEEAMSWSTELSSYEPTVSNVNGQNHMSLPSLQLVETRNETKKAHFKGVQGNAQNRTSRRFQNSTSSVPSRISSSQQNGQVSFSQEGSAQMLPGFLQQTTTHISMDGTGYGTIASPTVGNAAAVPLHSLKQNCDEDVHTTNTVPRNIRKAARRSLKKYTQVQNRQRMHCHQPLYTNRRKPIQPFVWHFQGRSYITYEIAGKTSRSLPKVDRQMACNFCPYKTSKKELLRLHMRRHLWMS</sequence>
<dbReference type="InterPro" id="IPR036236">
    <property type="entry name" value="Znf_C2H2_sf"/>
</dbReference>
<dbReference type="SMART" id="SM00355">
    <property type="entry name" value="ZnF_C2H2"/>
    <property type="match status" value="6"/>
</dbReference>
<keyword evidence="1" id="KW-0479">Metal-binding</keyword>
<dbReference type="GeneID" id="109482449"/>
<evidence type="ECO:0000256" key="4">
    <source>
        <dbReference type="ARBA" id="ARBA00022833"/>
    </source>
</evidence>
<keyword evidence="2" id="KW-0677">Repeat</keyword>
<protein>
    <submittedName>
        <fullName evidence="9">Zinc finger protein Xfin-like</fullName>
    </submittedName>
</protein>
<keyword evidence="8" id="KW-1185">Reference proteome</keyword>